<gene>
    <name evidence="1" type="ORF">NDU88_005892</name>
</gene>
<protein>
    <submittedName>
        <fullName evidence="1">Uncharacterized protein</fullName>
    </submittedName>
</protein>
<evidence type="ECO:0000313" key="1">
    <source>
        <dbReference type="EMBL" id="KAJ1085767.1"/>
    </source>
</evidence>
<proteinExistence type="predicted"/>
<sequence length="97" mass="11175">MKDYIMNPIYSMSELLHGMRDVSVCNDTSALGPFMGELMQGVKTPEEAFTMCRVMSALTERKKSRLAFPIEGRPDDSITRPGRTPKSRRYIHKFLRF</sequence>
<reference evidence="1" key="1">
    <citation type="journal article" date="2022" name="bioRxiv">
        <title>Sequencing and chromosome-scale assembly of the giantPleurodeles waltlgenome.</title>
        <authorList>
            <person name="Brown T."/>
            <person name="Elewa A."/>
            <person name="Iarovenko S."/>
            <person name="Subramanian E."/>
            <person name="Araus A.J."/>
            <person name="Petzold A."/>
            <person name="Susuki M."/>
            <person name="Suzuki K.-i.T."/>
            <person name="Hayashi T."/>
            <person name="Toyoda A."/>
            <person name="Oliveira C."/>
            <person name="Osipova E."/>
            <person name="Leigh N.D."/>
            <person name="Simon A."/>
            <person name="Yun M.H."/>
        </authorList>
    </citation>
    <scope>NUCLEOTIDE SEQUENCE</scope>
    <source>
        <strain evidence="1">20211129_DDA</strain>
        <tissue evidence="1">Liver</tissue>
    </source>
</reference>
<dbReference type="AlphaFoldDB" id="A0AAV7L2M3"/>
<dbReference type="Proteomes" id="UP001066276">
    <property type="component" value="Chromosome 12"/>
</dbReference>
<dbReference type="EMBL" id="JANPWB010000016">
    <property type="protein sequence ID" value="KAJ1085767.1"/>
    <property type="molecule type" value="Genomic_DNA"/>
</dbReference>
<accession>A0AAV7L2M3</accession>
<keyword evidence="2" id="KW-1185">Reference proteome</keyword>
<name>A0AAV7L2M3_PLEWA</name>
<organism evidence="1 2">
    <name type="scientific">Pleurodeles waltl</name>
    <name type="common">Iberian ribbed newt</name>
    <dbReference type="NCBI Taxonomy" id="8319"/>
    <lineage>
        <taxon>Eukaryota</taxon>
        <taxon>Metazoa</taxon>
        <taxon>Chordata</taxon>
        <taxon>Craniata</taxon>
        <taxon>Vertebrata</taxon>
        <taxon>Euteleostomi</taxon>
        <taxon>Amphibia</taxon>
        <taxon>Batrachia</taxon>
        <taxon>Caudata</taxon>
        <taxon>Salamandroidea</taxon>
        <taxon>Salamandridae</taxon>
        <taxon>Pleurodelinae</taxon>
        <taxon>Pleurodeles</taxon>
    </lineage>
</organism>
<comment type="caution">
    <text evidence="1">The sequence shown here is derived from an EMBL/GenBank/DDBJ whole genome shotgun (WGS) entry which is preliminary data.</text>
</comment>
<evidence type="ECO:0000313" key="2">
    <source>
        <dbReference type="Proteomes" id="UP001066276"/>
    </source>
</evidence>